<feature type="binding site" evidence="4">
    <location>
        <position position="150"/>
    </location>
    <ligand>
        <name>Zn(2+)</name>
        <dbReference type="ChEBI" id="CHEBI:29105"/>
    </ligand>
</feature>
<dbReference type="Proteomes" id="UP000199055">
    <property type="component" value="Unassembled WGS sequence"/>
</dbReference>
<evidence type="ECO:0000313" key="6">
    <source>
        <dbReference type="Proteomes" id="UP000199055"/>
    </source>
</evidence>
<dbReference type="PANTHER" id="PTHR12993:SF26">
    <property type="entry name" value="1D-MYO-INOSITOL 2-ACETAMIDO-2-DEOXY-ALPHA-D-GLUCOPYRANOSIDE DEACETYLASE"/>
    <property type="match status" value="1"/>
</dbReference>
<comment type="cofactor">
    <cofactor evidence="4">
        <name>Zn(2+)</name>
        <dbReference type="ChEBI" id="CHEBI:29105"/>
    </cofactor>
    <text evidence="4">Binds 1 zinc ion per subunit.</text>
</comment>
<dbReference type="EC" id="3.5.1.103" evidence="4"/>
<keyword evidence="6" id="KW-1185">Reference proteome</keyword>
<protein>
    <recommendedName>
        <fullName evidence="4">1D-myo-inositol 2-acetamido-2-deoxy-alpha-D-glucopyranoside deacetylase</fullName>
        <shortName evidence="4">GlcNAc-Ins deacetylase</shortName>
        <ecNumber evidence="4">3.5.1.103</ecNumber>
    </recommendedName>
    <alternativeName>
        <fullName evidence="4">N-acetyl-1-D-myo-inositol-2-amino-2-deoxy-alpha-D-glucopyranoside deacetylase</fullName>
    </alternativeName>
</protein>
<dbReference type="Pfam" id="PF02585">
    <property type="entry name" value="PIG-L"/>
    <property type="match status" value="1"/>
</dbReference>
<name>A0A1H9HHN8_9ACTN</name>
<feature type="binding site" evidence="4">
    <location>
        <position position="18"/>
    </location>
    <ligand>
        <name>Zn(2+)</name>
        <dbReference type="ChEBI" id="CHEBI:29105"/>
    </ligand>
</feature>
<dbReference type="InterPro" id="IPR017810">
    <property type="entry name" value="Mycothiol_biosynthesis_MshB"/>
</dbReference>
<keyword evidence="3 4" id="KW-0862">Zinc</keyword>
<dbReference type="AlphaFoldDB" id="A0A1H9HHN8"/>
<evidence type="ECO:0000256" key="4">
    <source>
        <dbReference type="HAMAP-Rule" id="MF_01696"/>
    </source>
</evidence>
<keyword evidence="1 4" id="KW-0479">Metal-binding</keyword>
<dbReference type="InterPro" id="IPR024078">
    <property type="entry name" value="LmbE-like_dom_sf"/>
</dbReference>
<evidence type="ECO:0000256" key="3">
    <source>
        <dbReference type="ARBA" id="ARBA00022833"/>
    </source>
</evidence>
<feature type="binding site" evidence="4">
    <location>
        <position position="15"/>
    </location>
    <ligand>
        <name>Zn(2+)</name>
        <dbReference type="ChEBI" id="CHEBI:29105"/>
    </ligand>
</feature>
<comment type="catalytic activity">
    <reaction evidence="4">
        <text>1D-myo-inositol 2-acetamido-2-deoxy-alpha-D-glucopyranoside + H2O = 1D-myo-inositol 2-amino-2-deoxy-alpha-D-glucopyranoside + acetate</text>
        <dbReference type="Rhea" id="RHEA:26180"/>
        <dbReference type="ChEBI" id="CHEBI:15377"/>
        <dbReference type="ChEBI" id="CHEBI:30089"/>
        <dbReference type="ChEBI" id="CHEBI:52442"/>
        <dbReference type="ChEBI" id="CHEBI:58886"/>
        <dbReference type="EC" id="3.5.1.103"/>
    </reaction>
</comment>
<dbReference type="STRING" id="403935.SAMN05216481_11170"/>
<dbReference type="GO" id="GO:0010125">
    <property type="term" value="P:mycothiol biosynthetic process"/>
    <property type="evidence" value="ECO:0007669"/>
    <property type="project" value="UniProtKB-UniRule"/>
</dbReference>
<accession>A0A1H9HHN8</accession>
<reference evidence="5 6" key="1">
    <citation type="submission" date="2016-10" db="EMBL/GenBank/DDBJ databases">
        <authorList>
            <person name="de Groot N.N."/>
        </authorList>
    </citation>
    <scope>NUCLEOTIDE SEQUENCE [LARGE SCALE GENOMIC DNA]</scope>
    <source>
        <strain evidence="5 6">CGMCC 4.3519</strain>
    </source>
</reference>
<evidence type="ECO:0000313" key="5">
    <source>
        <dbReference type="EMBL" id="SEQ61883.1"/>
    </source>
</evidence>
<keyword evidence="2 4" id="KW-0378">Hydrolase</keyword>
<dbReference type="GO" id="GO:0008270">
    <property type="term" value="F:zinc ion binding"/>
    <property type="evidence" value="ECO:0007669"/>
    <property type="project" value="UniProtKB-UniRule"/>
</dbReference>
<proteinExistence type="inferred from homology"/>
<dbReference type="NCBIfam" id="TIGR03445">
    <property type="entry name" value="mycothiol_MshB"/>
    <property type="match status" value="1"/>
</dbReference>
<dbReference type="SUPFAM" id="SSF102588">
    <property type="entry name" value="LmbE-like"/>
    <property type="match status" value="1"/>
</dbReference>
<evidence type="ECO:0000256" key="1">
    <source>
        <dbReference type="ARBA" id="ARBA00022723"/>
    </source>
</evidence>
<dbReference type="PANTHER" id="PTHR12993">
    <property type="entry name" value="N-ACETYLGLUCOSAMINYL-PHOSPHATIDYLINOSITOL DE-N-ACETYLASE-RELATED"/>
    <property type="match status" value="1"/>
</dbReference>
<evidence type="ECO:0000256" key="2">
    <source>
        <dbReference type="ARBA" id="ARBA00022801"/>
    </source>
</evidence>
<dbReference type="HAMAP" id="MF_01696">
    <property type="entry name" value="MshB"/>
    <property type="match status" value="1"/>
</dbReference>
<dbReference type="EMBL" id="FOET01000011">
    <property type="protein sequence ID" value="SEQ61883.1"/>
    <property type="molecule type" value="Genomic_DNA"/>
</dbReference>
<comment type="similarity">
    <text evidence="4">Belongs to the MshB deacetylase family.</text>
</comment>
<comment type="function">
    <text evidence="4">Catalyzes the deacetylation of 1D-myo-inositol 2-acetamido-2-deoxy-alpha-D-glucopyranoside (GlcNAc-Ins) in the mycothiol biosynthesis pathway.</text>
</comment>
<dbReference type="GO" id="GO:0035595">
    <property type="term" value="F:N-acetylglucosaminylinositol deacetylase activity"/>
    <property type="evidence" value="ECO:0007669"/>
    <property type="project" value="UniProtKB-EC"/>
</dbReference>
<organism evidence="5 6">
    <name type="scientific">Streptomyces radiopugnans</name>
    <dbReference type="NCBI Taxonomy" id="403935"/>
    <lineage>
        <taxon>Bacteria</taxon>
        <taxon>Bacillati</taxon>
        <taxon>Actinomycetota</taxon>
        <taxon>Actinomycetes</taxon>
        <taxon>Kitasatosporales</taxon>
        <taxon>Streptomycetaceae</taxon>
        <taxon>Streptomyces</taxon>
    </lineage>
</organism>
<dbReference type="InterPro" id="IPR003737">
    <property type="entry name" value="GlcNAc_PI_deacetylase-related"/>
</dbReference>
<gene>
    <name evidence="4" type="primary">mshB</name>
    <name evidence="5" type="ORF">SAMN05216481_11170</name>
</gene>
<sequence length="312" mass="33018">MTELPARRLMLVHAHPDDESITNGVTMARYAAEGALVTLVTCTLGEEGEVIPPALAHLAADREDGLGPHRIGELRHAMRELGVADHRFLGGPGRYRDSGMFGTPANERAGCFWRADVDEAASHLVAEIRQVRPQVLVTYDPNGGYGHPDHIQAHRVAMRAVELAADPAYRTERDGAPHRVGRVYWNCAARSAVEEGFARLRAAGGGPFPEPASIEDVPGVVDDAEVDAVIEGGEAEAAAKAAAMRAHATQIVVADSPSGPPGSFALSNRLSQPLLHTEHFRLADGAEAPGTPPLRDLFEGLVGAAGSAEGPR</sequence>
<dbReference type="RefSeq" id="WP_093661218.1">
    <property type="nucleotide sequence ID" value="NZ_FOET01000011.1"/>
</dbReference>
<dbReference type="Gene3D" id="3.40.50.10320">
    <property type="entry name" value="LmbE-like"/>
    <property type="match status" value="1"/>
</dbReference>